<keyword evidence="3" id="KW-0472">Membrane</keyword>
<feature type="domain" description="LysM" evidence="4">
    <location>
        <begin position="556"/>
        <end position="602"/>
    </location>
</feature>
<dbReference type="EMBL" id="DVMX01000011">
    <property type="protein sequence ID" value="HIU41046.1"/>
    <property type="molecule type" value="Genomic_DNA"/>
</dbReference>
<dbReference type="SUPFAM" id="SSF54106">
    <property type="entry name" value="LysM domain"/>
    <property type="match status" value="4"/>
</dbReference>
<feature type="transmembrane region" description="Helical" evidence="3">
    <location>
        <begin position="63"/>
        <end position="84"/>
    </location>
</feature>
<comment type="caution">
    <text evidence="6">The sequence shown here is derived from an EMBL/GenBank/DDBJ whole genome shotgun (WGS) entry which is preliminary data.</text>
</comment>
<dbReference type="PROSITE" id="PS51782">
    <property type="entry name" value="LYSM"/>
    <property type="match status" value="4"/>
</dbReference>
<feature type="domain" description="LysM" evidence="4">
    <location>
        <begin position="621"/>
        <end position="667"/>
    </location>
</feature>
<feature type="domain" description="LysM" evidence="4">
    <location>
        <begin position="427"/>
        <end position="473"/>
    </location>
</feature>
<dbReference type="Gene3D" id="3.20.20.80">
    <property type="entry name" value="Glycosidases"/>
    <property type="match status" value="1"/>
</dbReference>
<dbReference type="GO" id="GO:0005975">
    <property type="term" value="P:carbohydrate metabolic process"/>
    <property type="evidence" value="ECO:0007669"/>
    <property type="project" value="InterPro"/>
</dbReference>
<evidence type="ECO:0000256" key="3">
    <source>
        <dbReference type="SAM" id="Phobius"/>
    </source>
</evidence>
<feature type="domain" description="GH18" evidence="5">
    <location>
        <begin position="88"/>
        <end position="410"/>
    </location>
</feature>
<protein>
    <submittedName>
        <fullName evidence="6">LysM peptidoglycan-binding domain-containing protein</fullName>
    </submittedName>
</protein>
<dbReference type="Pfam" id="PF01476">
    <property type="entry name" value="LysM"/>
    <property type="match status" value="4"/>
</dbReference>
<name>A0A9D1IQT5_9FIRM</name>
<dbReference type="Gene3D" id="3.10.50.10">
    <property type="match status" value="1"/>
</dbReference>
<organism evidence="6 7">
    <name type="scientific">Candidatus Egerieicola faecale</name>
    <dbReference type="NCBI Taxonomy" id="2840774"/>
    <lineage>
        <taxon>Bacteria</taxon>
        <taxon>Bacillati</taxon>
        <taxon>Bacillota</taxon>
        <taxon>Clostridia</taxon>
        <taxon>Eubacteriales</taxon>
        <taxon>Oscillospiraceae</taxon>
        <taxon>Oscillospiraceae incertae sedis</taxon>
        <taxon>Candidatus Egerieicola</taxon>
    </lineage>
</organism>
<dbReference type="AlphaFoldDB" id="A0A9D1IQT5"/>
<dbReference type="SMART" id="SM00636">
    <property type="entry name" value="Glyco_18"/>
    <property type="match status" value="1"/>
</dbReference>
<dbReference type="CDD" id="cd00118">
    <property type="entry name" value="LysM"/>
    <property type="match status" value="4"/>
</dbReference>
<keyword evidence="3" id="KW-1133">Transmembrane helix</keyword>
<dbReference type="InterPro" id="IPR018392">
    <property type="entry name" value="LysM"/>
</dbReference>
<evidence type="ECO:0000259" key="5">
    <source>
        <dbReference type="PROSITE" id="PS51910"/>
    </source>
</evidence>
<dbReference type="GO" id="GO:0016798">
    <property type="term" value="F:hydrolase activity, acting on glycosyl bonds"/>
    <property type="evidence" value="ECO:0007669"/>
    <property type="project" value="UniProtKB-KW"/>
</dbReference>
<dbReference type="Pfam" id="PF00704">
    <property type="entry name" value="Glyco_hydro_18"/>
    <property type="match status" value="1"/>
</dbReference>
<feature type="domain" description="LysM" evidence="4">
    <location>
        <begin position="491"/>
        <end position="537"/>
    </location>
</feature>
<dbReference type="PROSITE" id="PS51910">
    <property type="entry name" value="GH18_2"/>
    <property type="match status" value="1"/>
</dbReference>
<dbReference type="Proteomes" id="UP000824082">
    <property type="component" value="Unassembled WGS sequence"/>
</dbReference>
<dbReference type="PANTHER" id="PTHR46066">
    <property type="entry name" value="CHITINASE DOMAIN-CONTAINING PROTEIN 1 FAMILY MEMBER"/>
    <property type="match status" value="1"/>
</dbReference>
<evidence type="ECO:0000256" key="2">
    <source>
        <dbReference type="SAM" id="MobiDB-lite"/>
    </source>
</evidence>
<dbReference type="InterPro" id="IPR011583">
    <property type="entry name" value="Chitinase_II/V-like_cat"/>
</dbReference>
<feature type="compositionally biased region" description="Polar residues" evidence="2">
    <location>
        <begin position="413"/>
        <end position="426"/>
    </location>
</feature>
<keyword evidence="3" id="KW-0812">Transmembrane</keyword>
<gene>
    <name evidence="6" type="ORF">IAD19_00645</name>
</gene>
<dbReference type="InterPro" id="IPR029070">
    <property type="entry name" value="Chitinase_insertion_sf"/>
</dbReference>
<reference evidence="6" key="1">
    <citation type="submission" date="2020-10" db="EMBL/GenBank/DDBJ databases">
        <authorList>
            <person name="Gilroy R."/>
        </authorList>
    </citation>
    <scope>NUCLEOTIDE SEQUENCE</scope>
    <source>
        <strain evidence="6">4509</strain>
    </source>
</reference>
<dbReference type="Gene3D" id="3.10.350.10">
    <property type="entry name" value="LysM domain"/>
    <property type="match status" value="4"/>
</dbReference>
<evidence type="ECO:0000313" key="6">
    <source>
        <dbReference type="EMBL" id="HIU41046.1"/>
    </source>
</evidence>
<dbReference type="GO" id="GO:0008061">
    <property type="term" value="F:chitin binding"/>
    <property type="evidence" value="ECO:0007669"/>
    <property type="project" value="InterPro"/>
</dbReference>
<keyword evidence="1" id="KW-0326">Glycosidase</keyword>
<sequence>MTPEIRLLPNGDGSYDLVLEYSRWDAELANGFDFRQYWRHPSKSLAHRVKRAAAGVKIRSVKVMLSGVLVATLAFSAFTTALAASDKYTMGYLYTGTDRQQVEYVNQTGDSLDVVSPSYFDLAQDGSLTLNTPSSYFVEQMHQSGRKVVPFLSNHWNRTAGINALKDVETLSTQIAGYVEQYNLDGVNVDIENVTHNQRSQYTQLVRLLREKIPAHKEVSVAVAANPKGWTEGWHGSYDYAALAQYADHLMIMTYDEHYEGGDAGPVAGIDFVEQSIQYALRYTTPDKIVIGVPFYGRVWSLEGTRIQGQGVSIKTIQKILEQCPSTVTYDTASQSVKAEFTIRQGDSFTVGANLSLTPGNYVVWYENHDSYQEKLALIEKYGLKGAGAWALGQEDVTIWDHYEDWVDGEGQDTGSGDNQTPSQPSGFYEVKQGDTLWKIAQEQLGDGNRYREIMELNGMTGTEIFPGDLLRLPGPSGETPSVPETSPSYTEYTVQRGDTLWKIAQAQLGSGSRYREIMELNGLTSEALTPGQVLRIPGSGSGGSSTPSTPAPTYREYTVQRGDTLWKIAQAQLGSGSRYREIMELNGLTSEALTPGQVLRIPGSGSGGSSTPSTPAPTYREYTVQRGDSLWKIAQAQLGSGSRYREIVSLNNLQNETVYPGQVIRLPK</sequence>
<feature type="region of interest" description="Disordered" evidence="2">
    <location>
        <begin position="408"/>
        <end position="427"/>
    </location>
</feature>
<reference evidence="6" key="2">
    <citation type="journal article" date="2021" name="PeerJ">
        <title>Extensive microbial diversity within the chicken gut microbiome revealed by metagenomics and culture.</title>
        <authorList>
            <person name="Gilroy R."/>
            <person name="Ravi A."/>
            <person name="Getino M."/>
            <person name="Pursley I."/>
            <person name="Horton D.L."/>
            <person name="Alikhan N.F."/>
            <person name="Baker D."/>
            <person name="Gharbi K."/>
            <person name="Hall N."/>
            <person name="Watson M."/>
            <person name="Adriaenssens E.M."/>
            <person name="Foster-Nyarko E."/>
            <person name="Jarju S."/>
            <person name="Secka A."/>
            <person name="Antonio M."/>
            <person name="Oren A."/>
            <person name="Chaudhuri R.R."/>
            <person name="La Ragione R."/>
            <person name="Hildebrand F."/>
            <person name="Pallen M.J."/>
        </authorList>
    </citation>
    <scope>NUCLEOTIDE SEQUENCE</scope>
    <source>
        <strain evidence="6">4509</strain>
    </source>
</reference>
<dbReference type="InterPro" id="IPR017853">
    <property type="entry name" value="GH"/>
</dbReference>
<dbReference type="SMART" id="SM00257">
    <property type="entry name" value="LysM"/>
    <property type="match status" value="4"/>
</dbReference>
<evidence type="ECO:0000313" key="7">
    <source>
        <dbReference type="Proteomes" id="UP000824082"/>
    </source>
</evidence>
<dbReference type="InterPro" id="IPR001223">
    <property type="entry name" value="Glyco_hydro18_cat"/>
</dbReference>
<accession>A0A9D1IQT5</accession>
<dbReference type="InterPro" id="IPR036779">
    <property type="entry name" value="LysM_dom_sf"/>
</dbReference>
<keyword evidence="1" id="KW-0378">Hydrolase</keyword>
<dbReference type="SUPFAM" id="SSF51445">
    <property type="entry name" value="(Trans)glycosidases"/>
    <property type="match status" value="1"/>
</dbReference>
<dbReference type="PANTHER" id="PTHR46066:SF2">
    <property type="entry name" value="CHITINASE DOMAIN-CONTAINING PROTEIN 1"/>
    <property type="match status" value="1"/>
</dbReference>
<proteinExistence type="predicted"/>
<evidence type="ECO:0000256" key="1">
    <source>
        <dbReference type="ARBA" id="ARBA00023295"/>
    </source>
</evidence>
<evidence type="ECO:0000259" key="4">
    <source>
        <dbReference type="PROSITE" id="PS51782"/>
    </source>
</evidence>